<protein>
    <submittedName>
        <fullName evidence="3">Uncharacterized protein LOC111295559</fullName>
    </submittedName>
</protein>
<accession>A0A6P5YX25</accession>
<feature type="transmembrane region" description="Helical" evidence="1">
    <location>
        <begin position="20"/>
        <end position="43"/>
    </location>
</feature>
<dbReference type="KEGG" id="dzi:111295559"/>
<gene>
    <name evidence="3" type="primary">LOC111295559</name>
</gene>
<evidence type="ECO:0000313" key="2">
    <source>
        <dbReference type="Proteomes" id="UP000515121"/>
    </source>
</evidence>
<keyword evidence="1" id="KW-1133">Transmembrane helix</keyword>
<dbReference type="RefSeq" id="XP_022744825.1">
    <property type="nucleotide sequence ID" value="XM_022889090.1"/>
</dbReference>
<name>A0A6P5YX25_DURZI</name>
<evidence type="ECO:0000256" key="1">
    <source>
        <dbReference type="SAM" id="Phobius"/>
    </source>
</evidence>
<evidence type="ECO:0000313" key="3">
    <source>
        <dbReference type="RefSeq" id="XP_022744825.1"/>
    </source>
</evidence>
<sequence length="103" mass="11873">MAMHCVRRCRNQPTSCLPFWVFYGLLSSAIPVVEGIWIFISLVANLSAANCYKVEHLKRPENWALGIATLSNTFLLLSFQLYFFLLAMRSFPAHLYRIPYLIS</sequence>
<reference evidence="3" key="1">
    <citation type="submission" date="2025-08" db="UniProtKB">
        <authorList>
            <consortium name="RefSeq"/>
        </authorList>
    </citation>
    <scope>IDENTIFICATION</scope>
    <source>
        <tissue evidence="3">Fruit stalk</tissue>
    </source>
</reference>
<dbReference type="AlphaFoldDB" id="A0A6P5YX25"/>
<keyword evidence="2" id="KW-1185">Reference proteome</keyword>
<proteinExistence type="predicted"/>
<dbReference type="GeneID" id="111295559"/>
<feature type="transmembrane region" description="Helical" evidence="1">
    <location>
        <begin position="63"/>
        <end position="87"/>
    </location>
</feature>
<keyword evidence="1" id="KW-0812">Transmembrane</keyword>
<organism evidence="2 3">
    <name type="scientific">Durio zibethinus</name>
    <name type="common">Durian</name>
    <dbReference type="NCBI Taxonomy" id="66656"/>
    <lineage>
        <taxon>Eukaryota</taxon>
        <taxon>Viridiplantae</taxon>
        <taxon>Streptophyta</taxon>
        <taxon>Embryophyta</taxon>
        <taxon>Tracheophyta</taxon>
        <taxon>Spermatophyta</taxon>
        <taxon>Magnoliopsida</taxon>
        <taxon>eudicotyledons</taxon>
        <taxon>Gunneridae</taxon>
        <taxon>Pentapetalae</taxon>
        <taxon>rosids</taxon>
        <taxon>malvids</taxon>
        <taxon>Malvales</taxon>
        <taxon>Malvaceae</taxon>
        <taxon>Helicteroideae</taxon>
        <taxon>Durio</taxon>
    </lineage>
</organism>
<keyword evidence="1" id="KW-0472">Membrane</keyword>
<dbReference type="Proteomes" id="UP000515121">
    <property type="component" value="Unplaced"/>
</dbReference>